<keyword evidence="8" id="KW-0868">Chloride</keyword>
<feature type="transmembrane region" description="Helical" evidence="10">
    <location>
        <begin position="96"/>
        <end position="115"/>
    </location>
</feature>
<keyword evidence="6 10" id="KW-0472">Membrane</keyword>
<dbReference type="CDD" id="cd00400">
    <property type="entry name" value="Voltage_gated_ClC"/>
    <property type="match status" value="1"/>
</dbReference>
<comment type="subcellular location">
    <subcellularLocation>
        <location evidence="1">Membrane</location>
        <topology evidence="1">Multi-pass membrane protein</topology>
    </subcellularLocation>
</comment>
<proteinExistence type="predicted"/>
<evidence type="ECO:0000256" key="2">
    <source>
        <dbReference type="ARBA" id="ARBA00022448"/>
    </source>
</evidence>
<evidence type="ECO:0000256" key="6">
    <source>
        <dbReference type="ARBA" id="ARBA00023136"/>
    </source>
</evidence>
<feature type="transmembrane region" description="Helical" evidence="10">
    <location>
        <begin position="127"/>
        <end position="149"/>
    </location>
</feature>
<dbReference type="AlphaFoldDB" id="A0A0F8Y6D1"/>
<feature type="transmembrane region" description="Helical" evidence="10">
    <location>
        <begin position="63"/>
        <end position="84"/>
    </location>
</feature>
<dbReference type="PANTHER" id="PTHR43427">
    <property type="entry name" value="CHLORIDE CHANNEL PROTEIN CLC-E"/>
    <property type="match status" value="1"/>
</dbReference>
<comment type="caution">
    <text evidence="11">The sequence shown here is derived from an EMBL/GenBank/DDBJ whole genome shotgun (WGS) entry which is preliminary data.</text>
</comment>
<evidence type="ECO:0000256" key="9">
    <source>
        <dbReference type="ARBA" id="ARBA00023303"/>
    </source>
</evidence>
<evidence type="ECO:0000256" key="3">
    <source>
        <dbReference type="ARBA" id="ARBA00022692"/>
    </source>
</evidence>
<evidence type="ECO:0008006" key="12">
    <source>
        <dbReference type="Google" id="ProtNLM"/>
    </source>
</evidence>
<dbReference type="InterPro" id="IPR050368">
    <property type="entry name" value="ClC-type_chloride_channel"/>
</dbReference>
<evidence type="ECO:0000256" key="8">
    <source>
        <dbReference type="ARBA" id="ARBA00023214"/>
    </source>
</evidence>
<dbReference type="InterPro" id="IPR001807">
    <property type="entry name" value="ClC"/>
</dbReference>
<name>A0A0F8Y6D1_9ZZZZ</name>
<evidence type="ECO:0000256" key="5">
    <source>
        <dbReference type="ARBA" id="ARBA00023065"/>
    </source>
</evidence>
<dbReference type="Pfam" id="PF00654">
    <property type="entry name" value="Voltage_CLC"/>
    <property type="match status" value="1"/>
</dbReference>
<evidence type="ECO:0000256" key="1">
    <source>
        <dbReference type="ARBA" id="ARBA00004141"/>
    </source>
</evidence>
<sequence>AVTGGVMSRIVFGNEPAFAIPLIELGSLWELPFLVLCGLVVGLAASAMLLLYRHTRAFKERPVLLRMLFAGLLCGTIAIVLPQIQGVGYDTVEQAMLGELGLVLLAAIVVAKILVSTVSVGLGMPGGMIGPSFVIGACIGGCLGIIGGYFSPEQASSSGFYAILCMGAMMGAVLNAPLAALIAVLELTYNPNILLPSMLVIVIASMTSRMLTKQLGIFSVGRDLTGYYSPVFQMLSRSGVTSLMKQNFAHHSRYLPQQMAAPLLENKPTWIVIEDAGEPKYILRSADLALYLQEQLLELADDDIIDLREIPGDRWQLFPIHARATLQEALLTMQQNNGQAVFVSQPAAPLMSEVAGIITKQDIDNYYQ</sequence>
<evidence type="ECO:0000256" key="10">
    <source>
        <dbReference type="SAM" id="Phobius"/>
    </source>
</evidence>
<keyword evidence="9" id="KW-0407">Ion channel</keyword>
<feature type="transmembrane region" description="Helical" evidence="10">
    <location>
        <begin position="192"/>
        <end position="211"/>
    </location>
</feature>
<keyword evidence="5" id="KW-0406">Ion transport</keyword>
<dbReference type="InterPro" id="IPR014743">
    <property type="entry name" value="Cl-channel_core"/>
</dbReference>
<keyword evidence="7" id="KW-0869">Chloride channel</keyword>
<dbReference type="PANTHER" id="PTHR43427:SF6">
    <property type="entry name" value="CHLORIDE CHANNEL PROTEIN CLC-E"/>
    <property type="match status" value="1"/>
</dbReference>
<evidence type="ECO:0000256" key="4">
    <source>
        <dbReference type="ARBA" id="ARBA00022989"/>
    </source>
</evidence>
<dbReference type="Gene3D" id="1.10.3080.10">
    <property type="entry name" value="Clc chloride channel"/>
    <property type="match status" value="1"/>
</dbReference>
<reference evidence="11" key="1">
    <citation type="journal article" date="2015" name="Nature">
        <title>Complex archaea that bridge the gap between prokaryotes and eukaryotes.</title>
        <authorList>
            <person name="Spang A."/>
            <person name="Saw J.H."/>
            <person name="Jorgensen S.L."/>
            <person name="Zaremba-Niedzwiedzka K."/>
            <person name="Martijn J."/>
            <person name="Lind A.E."/>
            <person name="van Eijk R."/>
            <person name="Schleper C."/>
            <person name="Guy L."/>
            <person name="Ettema T.J."/>
        </authorList>
    </citation>
    <scope>NUCLEOTIDE SEQUENCE</scope>
</reference>
<gene>
    <name evidence="11" type="ORF">LCGC14_2936620</name>
</gene>
<organism evidence="11">
    <name type="scientific">marine sediment metagenome</name>
    <dbReference type="NCBI Taxonomy" id="412755"/>
    <lineage>
        <taxon>unclassified sequences</taxon>
        <taxon>metagenomes</taxon>
        <taxon>ecological metagenomes</taxon>
    </lineage>
</organism>
<dbReference type="GO" id="GO:0034707">
    <property type="term" value="C:chloride channel complex"/>
    <property type="evidence" value="ECO:0007669"/>
    <property type="project" value="UniProtKB-KW"/>
</dbReference>
<dbReference type="SUPFAM" id="SSF81340">
    <property type="entry name" value="Clc chloride channel"/>
    <property type="match status" value="1"/>
</dbReference>
<keyword evidence="4 10" id="KW-1133">Transmembrane helix</keyword>
<dbReference type="EMBL" id="LAZR01058779">
    <property type="protein sequence ID" value="KKK69180.1"/>
    <property type="molecule type" value="Genomic_DNA"/>
</dbReference>
<protein>
    <recommendedName>
        <fullName evidence="12">CBS domain-containing protein</fullName>
    </recommendedName>
</protein>
<feature type="non-terminal residue" evidence="11">
    <location>
        <position position="1"/>
    </location>
</feature>
<dbReference type="GO" id="GO:0005254">
    <property type="term" value="F:chloride channel activity"/>
    <property type="evidence" value="ECO:0007669"/>
    <property type="project" value="UniProtKB-KW"/>
</dbReference>
<keyword evidence="3 10" id="KW-0812">Transmembrane</keyword>
<evidence type="ECO:0000313" key="11">
    <source>
        <dbReference type="EMBL" id="KKK69180.1"/>
    </source>
</evidence>
<feature type="transmembrane region" description="Helical" evidence="10">
    <location>
        <begin position="31"/>
        <end position="51"/>
    </location>
</feature>
<feature type="transmembrane region" description="Helical" evidence="10">
    <location>
        <begin position="161"/>
        <end position="185"/>
    </location>
</feature>
<evidence type="ECO:0000256" key="7">
    <source>
        <dbReference type="ARBA" id="ARBA00023173"/>
    </source>
</evidence>
<accession>A0A0F8Y6D1</accession>
<keyword evidence="2" id="KW-0813">Transport</keyword>